<dbReference type="RefSeq" id="WP_213499262.1">
    <property type="nucleotide sequence ID" value="NZ_CP074694.1"/>
</dbReference>
<proteinExistence type="predicted"/>
<reference evidence="1" key="1">
    <citation type="submission" date="2021-05" db="EMBL/GenBank/DDBJ databases">
        <title>Complete genome sequence of the cellulolytic planctomycete Telmatocola sphagniphila SP2T and characterization of the first cellulase from planctomycetes.</title>
        <authorList>
            <person name="Rakitin A.L."/>
            <person name="Beletsky A.V."/>
            <person name="Naumoff D.G."/>
            <person name="Kulichevskaya I.S."/>
            <person name="Mardanov A.V."/>
            <person name="Ravin N.V."/>
            <person name="Dedysh S.N."/>
        </authorList>
    </citation>
    <scope>NUCLEOTIDE SEQUENCE</scope>
    <source>
        <strain evidence="1">SP2T</strain>
    </source>
</reference>
<organism evidence="1 2">
    <name type="scientific">Telmatocola sphagniphila</name>
    <dbReference type="NCBI Taxonomy" id="1123043"/>
    <lineage>
        <taxon>Bacteria</taxon>
        <taxon>Pseudomonadati</taxon>
        <taxon>Planctomycetota</taxon>
        <taxon>Planctomycetia</taxon>
        <taxon>Gemmatales</taxon>
        <taxon>Gemmataceae</taxon>
    </lineage>
</organism>
<protein>
    <submittedName>
        <fullName evidence="1">Uncharacterized protein</fullName>
    </submittedName>
</protein>
<dbReference type="KEGG" id="tsph:KIH39_10400"/>
<evidence type="ECO:0000313" key="2">
    <source>
        <dbReference type="Proteomes" id="UP000676194"/>
    </source>
</evidence>
<evidence type="ECO:0000313" key="1">
    <source>
        <dbReference type="EMBL" id="QVL34292.1"/>
    </source>
</evidence>
<gene>
    <name evidence="1" type="ORF">KIH39_10400</name>
</gene>
<dbReference type="EMBL" id="CP074694">
    <property type="protein sequence ID" value="QVL34292.1"/>
    <property type="molecule type" value="Genomic_DNA"/>
</dbReference>
<accession>A0A8E6BAB6</accession>
<name>A0A8E6BAB6_9BACT</name>
<dbReference type="Proteomes" id="UP000676194">
    <property type="component" value="Chromosome"/>
</dbReference>
<keyword evidence="2" id="KW-1185">Reference proteome</keyword>
<sequence>MTDSAECKDQFSGVTFYLPRITCSRNLHLDLYSCNYNLKENKGPFQHNHDHMAVLQMHTHYHNSLPAELQYLNTDIGEQAQQRAFCRLRP</sequence>
<dbReference type="AlphaFoldDB" id="A0A8E6BAB6"/>